<dbReference type="GO" id="GO:0016020">
    <property type="term" value="C:membrane"/>
    <property type="evidence" value="ECO:0007669"/>
    <property type="project" value="InterPro"/>
</dbReference>
<comment type="similarity">
    <text evidence="1">Belongs to the transglycosylase Slt family.</text>
</comment>
<keyword evidence="2" id="KW-0732">Signal</keyword>
<evidence type="ECO:0000313" key="4">
    <source>
        <dbReference type="EMBL" id="PHN08049.1"/>
    </source>
</evidence>
<dbReference type="InterPro" id="IPR036779">
    <property type="entry name" value="LysM_dom_sf"/>
</dbReference>
<feature type="chain" id="PRO_5013152637" description="LysM domain-containing protein" evidence="2">
    <location>
        <begin position="25"/>
        <end position="378"/>
    </location>
</feature>
<dbReference type="CDD" id="cd16894">
    <property type="entry name" value="MltD-like"/>
    <property type="match status" value="1"/>
</dbReference>
<dbReference type="PROSITE" id="PS51782">
    <property type="entry name" value="LYSM"/>
    <property type="match status" value="1"/>
</dbReference>
<dbReference type="InterPro" id="IPR000189">
    <property type="entry name" value="Transglyc_AS"/>
</dbReference>
<name>A0A2D0NIM8_FLAN2</name>
<keyword evidence="5" id="KW-1185">Reference proteome</keyword>
<dbReference type="PANTHER" id="PTHR37423:SF2">
    <property type="entry name" value="MEMBRANE-BOUND LYTIC MUREIN TRANSGLYCOSYLASE C"/>
    <property type="match status" value="1"/>
</dbReference>
<dbReference type="Gene3D" id="1.10.530.10">
    <property type="match status" value="1"/>
</dbReference>
<dbReference type="InterPro" id="IPR023346">
    <property type="entry name" value="Lysozyme-like_dom_sf"/>
</dbReference>
<accession>A0A2D0NIM8</accession>
<sequence length="378" mass="43344">MKFPWTINVLAGLCLLATTTAASAAPTSNATDPSPVKITSLSNEEIRERLERIDLPFKAPINKSVRDYIKQYTINGYKDSELILGRTTMYFPIFEHYLNVYQLPKSLKYLPIVESALRADVRSHAGAAGLWQFVPISARHFKLEVNSVVDERLDPYRSTEAAVKMLDFLYKELGDWPLVLAAYNCGLGRVQQAIRRARCNNYWDIQQYLPQDTRRYVPAFIAAAYLGNYYQDHGLTPRYPDMDLQDTRVFRVYSNLSFYKLSKAVNLPLDILKSLNPGFVGRYIPYNRKGHFLSVPAVYAAAVRAYLDELQNIALDTPEGYFETFYTVTPGDRIETLASLFESNTEELLEWNGLFHQDIVANQHLRIYLPKTNRIVRP</sequence>
<gene>
    <name evidence="4" type="ORF">CRP01_03270</name>
</gene>
<dbReference type="CDD" id="cd00118">
    <property type="entry name" value="LysM"/>
    <property type="match status" value="1"/>
</dbReference>
<feature type="domain" description="LysM" evidence="3">
    <location>
        <begin position="324"/>
        <end position="367"/>
    </location>
</feature>
<dbReference type="GO" id="GO:0000270">
    <property type="term" value="P:peptidoglycan metabolic process"/>
    <property type="evidence" value="ECO:0007669"/>
    <property type="project" value="InterPro"/>
</dbReference>
<evidence type="ECO:0000313" key="5">
    <source>
        <dbReference type="Proteomes" id="UP000223913"/>
    </source>
</evidence>
<evidence type="ECO:0000256" key="2">
    <source>
        <dbReference type="SAM" id="SignalP"/>
    </source>
</evidence>
<protein>
    <recommendedName>
        <fullName evidence="3">LysM domain-containing protein</fullName>
    </recommendedName>
</protein>
<dbReference type="GO" id="GO:0008933">
    <property type="term" value="F:peptidoglycan lytic transglycosylase activity"/>
    <property type="evidence" value="ECO:0007669"/>
    <property type="project" value="InterPro"/>
</dbReference>
<dbReference type="AlphaFoldDB" id="A0A2D0NIM8"/>
<dbReference type="Pfam" id="PF01476">
    <property type="entry name" value="LysM"/>
    <property type="match status" value="1"/>
</dbReference>
<evidence type="ECO:0000259" key="3">
    <source>
        <dbReference type="PROSITE" id="PS51782"/>
    </source>
</evidence>
<dbReference type="SUPFAM" id="SSF53955">
    <property type="entry name" value="Lysozyme-like"/>
    <property type="match status" value="1"/>
</dbReference>
<proteinExistence type="inferred from homology"/>
<dbReference type="EMBL" id="PDUD01000003">
    <property type="protein sequence ID" value="PHN08049.1"/>
    <property type="molecule type" value="Genomic_DNA"/>
</dbReference>
<dbReference type="SUPFAM" id="SSF54106">
    <property type="entry name" value="LysM domain"/>
    <property type="match status" value="1"/>
</dbReference>
<organism evidence="4 5">
    <name type="scientific">Flavilitoribacter nigricans (strain ATCC 23147 / DSM 23189 / NBRC 102662 / NCIMB 1420 / SS-2)</name>
    <name type="common">Lewinella nigricans</name>
    <dbReference type="NCBI Taxonomy" id="1122177"/>
    <lineage>
        <taxon>Bacteria</taxon>
        <taxon>Pseudomonadati</taxon>
        <taxon>Bacteroidota</taxon>
        <taxon>Saprospiria</taxon>
        <taxon>Saprospirales</taxon>
        <taxon>Lewinellaceae</taxon>
        <taxon>Flavilitoribacter</taxon>
    </lineage>
</organism>
<dbReference type="InterPro" id="IPR008258">
    <property type="entry name" value="Transglycosylase_SLT_dom_1"/>
</dbReference>
<dbReference type="Gene3D" id="3.10.350.10">
    <property type="entry name" value="LysM domain"/>
    <property type="match status" value="1"/>
</dbReference>
<comment type="caution">
    <text evidence="4">The sequence shown here is derived from an EMBL/GenBank/DDBJ whole genome shotgun (WGS) entry which is preliminary data.</text>
</comment>
<dbReference type="InterPro" id="IPR018392">
    <property type="entry name" value="LysM"/>
</dbReference>
<dbReference type="OrthoDB" id="9815002at2"/>
<dbReference type="Pfam" id="PF01464">
    <property type="entry name" value="SLT"/>
    <property type="match status" value="1"/>
</dbReference>
<reference evidence="4 5" key="1">
    <citation type="submission" date="2017-10" db="EMBL/GenBank/DDBJ databases">
        <title>The draft genome sequence of Lewinella nigricans NBRC 102662.</title>
        <authorList>
            <person name="Wang K."/>
        </authorList>
    </citation>
    <scope>NUCLEOTIDE SEQUENCE [LARGE SCALE GENOMIC DNA]</scope>
    <source>
        <strain evidence="4 5">NBRC 102662</strain>
    </source>
</reference>
<feature type="signal peptide" evidence="2">
    <location>
        <begin position="1"/>
        <end position="24"/>
    </location>
</feature>
<evidence type="ECO:0000256" key="1">
    <source>
        <dbReference type="ARBA" id="ARBA00007734"/>
    </source>
</evidence>
<dbReference type="PANTHER" id="PTHR37423">
    <property type="entry name" value="SOLUBLE LYTIC MUREIN TRANSGLYCOSYLASE-RELATED"/>
    <property type="match status" value="1"/>
</dbReference>
<dbReference type="Proteomes" id="UP000223913">
    <property type="component" value="Unassembled WGS sequence"/>
</dbReference>
<dbReference type="PROSITE" id="PS00922">
    <property type="entry name" value="TRANSGLYCOSYLASE"/>
    <property type="match status" value="1"/>
</dbReference>